<gene>
    <name evidence="1" type="ORF">PL9214650467</name>
</gene>
<proteinExistence type="predicted"/>
<organism evidence="1 2">
    <name type="scientific">Planktothrix tepida PCC 9214</name>
    <dbReference type="NCBI Taxonomy" id="671072"/>
    <lineage>
        <taxon>Bacteria</taxon>
        <taxon>Bacillati</taxon>
        <taxon>Cyanobacteriota</taxon>
        <taxon>Cyanophyceae</taxon>
        <taxon>Oscillatoriophycideae</taxon>
        <taxon>Oscillatoriales</taxon>
        <taxon>Microcoleaceae</taxon>
        <taxon>Planktothrix</taxon>
    </lineage>
</organism>
<dbReference type="RefSeq" id="WP_072721928.1">
    <property type="nucleotide sequence ID" value="NZ_LN889813.1"/>
</dbReference>
<accession>A0A1J1LT67</accession>
<evidence type="ECO:0000313" key="1">
    <source>
        <dbReference type="EMBL" id="CUR35028.1"/>
    </source>
</evidence>
<protein>
    <submittedName>
        <fullName evidence="1">Uncharacterized protein</fullName>
    </submittedName>
</protein>
<dbReference type="EMBL" id="CZDF01000172">
    <property type="protein sequence ID" value="CUR35028.1"/>
    <property type="molecule type" value="Genomic_DNA"/>
</dbReference>
<dbReference type="AlphaFoldDB" id="A0A1J1LT67"/>
<dbReference type="Proteomes" id="UP000184315">
    <property type="component" value="Unassembled WGS sequence"/>
</dbReference>
<reference evidence="2" key="1">
    <citation type="submission" date="2015-10" db="EMBL/GenBank/DDBJ databases">
        <authorList>
            <person name="Regsiter A."/>
            <person name="william w."/>
        </authorList>
    </citation>
    <scope>NUCLEOTIDE SEQUENCE [LARGE SCALE GENOMIC DNA]</scope>
</reference>
<keyword evidence="2" id="KW-1185">Reference proteome</keyword>
<name>A0A1J1LT67_9CYAN</name>
<dbReference type="STRING" id="671072.PL9214650467"/>
<sequence>MDRLNYWQLTGLENIYLEDSYVLGIKTDTSIEFLLEAILTENHPLYTSPLPGEQYCYRRITLKFSHPQTYNLTLNKMLPIVDPDGTWDYGNIDEFFMENEAYHLIGEWGELTVVSDPPVIEFDHDFSIANSDFLQKMISFEKIKESYPTLIDENVKSLSINFSVLAMR</sequence>
<evidence type="ECO:0000313" key="2">
    <source>
        <dbReference type="Proteomes" id="UP000184315"/>
    </source>
</evidence>